<organism evidence="7">
    <name type="scientific">Fonticula alba</name>
    <name type="common">Slime mold</name>
    <dbReference type="NCBI Taxonomy" id="691883"/>
    <lineage>
        <taxon>Eukaryota</taxon>
        <taxon>Rotosphaerida</taxon>
        <taxon>Fonticulaceae</taxon>
        <taxon>Fonticula</taxon>
    </lineage>
</organism>
<reference evidence="7" key="1">
    <citation type="submission" date="2013-04" db="EMBL/GenBank/DDBJ databases">
        <title>The Genome Sequence of Fonticula alba ATCC 38817.</title>
        <authorList>
            <consortium name="The Broad Institute Genomics Platform"/>
            <person name="Russ C."/>
            <person name="Cuomo C."/>
            <person name="Burger G."/>
            <person name="Gray M.W."/>
            <person name="Holland P.W.H."/>
            <person name="King N."/>
            <person name="Lang F.B.F."/>
            <person name="Roger A.J."/>
            <person name="Ruiz-Trillo I."/>
            <person name="Brown M."/>
            <person name="Walker B."/>
            <person name="Young S."/>
            <person name="Zeng Q."/>
            <person name="Gargeya S."/>
            <person name="Fitzgerald M."/>
            <person name="Haas B."/>
            <person name="Abouelleil A."/>
            <person name="Allen A.W."/>
            <person name="Alvarado L."/>
            <person name="Arachchi H.M."/>
            <person name="Berlin A.M."/>
            <person name="Chapman S.B."/>
            <person name="Gainer-Dewar J."/>
            <person name="Goldberg J."/>
            <person name="Griggs A."/>
            <person name="Gujja S."/>
            <person name="Hansen M."/>
            <person name="Howarth C."/>
            <person name="Imamovic A."/>
            <person name="Ireland A."/>
            <person name="Larimer J."/>
            <person name="McCowan C."/>
            <person name="Murphy C."/>
            <person name="Pearson M."/>
            <person name="Poon T.W."/>
            <person name="Priest M."/>
            <person name="Roberts A."/>
            <person name="Saif S."/>
            <person name="Shea T."/>
            <person name="Sisk P."/>
            <person name="Sykes S."/>
            <person name="Wortman J."/>
            <person name="Nusbaum C."/>
            <person name="Birren B."/>
        </authorList>
    </citation>
    <scope>NUCLEOTIDE SEQUENCE [LARGE SCALE GENOMIC DNA]</scope>
    <source>
        <strain evidence="7">ATCC 38817</strain>
    </source>
</reference>
<dbReference type="EMBL" id="KB932204">
    <property type="protein sequence ID" value="KCV70612.1"/>
    <property type="molecule type" value="Genomic_DNA"/>
</dbReference>
<evidence type="ECO:0000313" key="8">
    <source>
        <dbReference type="Proteomes" id="UP000030693"/>
    </source>
</evidence>
<dbReference type="GeneID" id="20527694"/>
<accession>A0A058ZB11</accession>
<dbReference type="Pfam" id="PF02880">
    <property type="entry name" value="PGM_PMM_III"/>
    <property type="match status" value="1"/>
</dbReference>
<evidence type="ECO:0000256" key="1">
    <source>
        <dbReference type="ARBA" id="ARBA00001946"/>
    </source>
</evidence>
<comment type="similarity">
    <text evidence="2">Belongs to the phosphohexose mutase family.</text>
</comment>
<keyword evidence="3" id="KW-0597">Phosphoprotein</keyword>
<keyword evidence="8" id="KW-1185">Reference proteome</keyword>
<evidence type="ECO:0000256" key="2">
    <source>
        <dbReference type="ARBA" id="ARBA00010231"/>
    </source>
</evidence>
<dbReference type="InterPro" id="IPR016055">
    <property type="entry name" value="A-D-PHexomutase_a/b/a-I/II/III"/>
</dbReference>
<sequence>MRSSGSRLCTQISIGQFELASEPLPAIWTRLPNGSDIRGVAFDPAATDNSKANLTQLTVSRIGAAFVDFLARNATDESGVTVALGHDGRLSAEFMIDNVSRGIMQAGATRVVSFGLASTPAMFMSTITEGHKYTGAIMLTASHLPSERNGLKFFTKDGGLESADIKWIIARAAFLAEQDAEYPKANIDTVDFMSVYAGILVEKIRSATGKQCVSLNALEGLHLIVDAGNGAGGFFVDKVLKPLGAKTDGSQFLDSDGTFPNHPPNPEDKQAMAMARDALLAARADMCIVFDTDVDRAGIVDASGREINRDRLIALLSAIVLRETPGVEIVTDSVTSDGLASFIAAKGGRHHRFKRGYRNVINEAQKRGSPFAIETSGHGALQENHYLDDGAYLVVKILIELAVNGLESITSLLSDLQEPVEEEEFRLKIAAEDFKTVGAGVLAHLNAVLDSPSRAAELGWSRVTPNHEGVRVAVRFPEDESTGWFLIRMSLHDPVMPLNVQSNSRVGGVRAITQAFLTFLRSDPSVCASLDLTGLEAFIAQE</sequence>
<dbReference type="Pfam" id="PF02878">
    <property type="entry name" value="PGM_PMM_I"/>
    <property type="match status" value="1"/>
</dbReference>
<dbReference type="InterPro" id="IPR005841">
    <property type="entry name" value="Alpha-D-phosphohexomutase_SF"/>
</dbReference>
<evidence type="ECO:0000259" key="5">
    <source>
        <dbReference type="Pfam" id="PF02879"/>
    </source>
</evidence>
<dbReference type="AlphaFoldDB" id="A0A058ZB11"/>
<evidence type="ECO:0000259" key="6">
    <source>
        <dbReference type="Pfam" id="PF02880"/>
    </source>
</evidence>
<evidence type="ECO:0000256" key="3">
    <source>
        <dbReference type="ARBA" id="ARBA00022553"/>
    </source>
</evidence>
<dbReference type="InterPro" id="IPR005844">
    <property type="entry name" value="A-D-PHexomutase_a/b/a-I"/>
</dbReference>
<dbReference type="OMA" id="KMCRAGA"/>
<evidence type="ECO:0000313" key="7">
    <source>
        <dbReference type="EMBL" id="KCV70612.1"/>
    </source>
</evidence>
<dbReference type="SUPFAM" id="SSF53738">
    <property type="entry name" value="Phosphoglucomutase, first 3 domains"/>
    <property type="match status" value="3"/>
</dbReference>
<evidence type="ECO:0000259" key="4">
    <source>
        <dbReference type="Pfam" id="PF02878"/>
    </source>
</evidence>
<feature type="domain" description="Alpha-D-phosphohexomutase alpha/beta/alpha" evidence="4">
    <location>
        <begin position="48"/>
        <end position="170"/>
    </location>
</feature>
<dbReference type="InterPro" id="IPR005845">
    <property type="entry name" value="A-D-PHexomutase_a/b/a-II"/>
</dbReference>
<dbReference type="Proteomes" id="UP000030693">
    <property type="component" value="Unassembled WGS sequence"/>
</dbReference>
<gene>
    <name evidence="7" type="ORF">H696_02969</name>
</gene>
<protein>
    <recommendedName>
        <fullName evidence="9">Phosphomannomutase/phosphoglucomutase</fullName>
    </recommendedName>
</protein>
<dbReference type="PANTHER" id="PTHR42946">
    <property type="entry name" value="PHOSPHOHEXOSE MUTASE"/>
    <property type="match status" value="1"/>
</dbReference>
<feature type="domain" description="Alpha-D-phosphohexomutase alpha/beta/alpha" evidence="6">
    <location>
        <begin position="309"/>
        <end position="416"/>
    </location>
</feature>
<dbReference type="RefSeq" id="XP_009495128.1">
    <property type="nucleotide sequence ID" value="XM_009496853.1"/>
</dbReference>
<dbReference type="InterPro" id="IPR050060">
    <property type="entry name" value="Phosphoglucosamine_mutase"/>
</dbReference>
<comment type="cofactor">
    <cofactor evidence="1">
        <name>Mg(2+)</name>
        <dbReference type="ChEBI" id="CHEBI:18420"/>
    </cofactor>
</comment>
<dbReference type="eggNOG" id="KOG1220">
    <property type="taxonomic scope" value="Eukaryota"/>
</dbReference>
<dbReference type="STRING" id="691883.A0A058ZB11"/>
<dbReference type="OrthoDB" id="1743979at2759"/>
<dbReference type="Pfam" id="PF02879">
    <property type="entry name" value="PGM_PMM_II"/>
    <property type="match status" value="1"/>
</dbReference>
<name>A0A058ZB11_FONAL</name>
<evidence type="ECO:0008006" key="9">
    <source>
        <dbReference type="Google" id="ProtNLM"/>
    </source>
</evidence>
<dbReference type="GO" id="GO:0005975">
    <property type="term" value="P:carbohydrate metabolic process"/>
    <property type="evidence" value="ECO:0007669"/>
    <property type="project" value="InterPro"/>
</dbReference>
<dbReference type="CDD" id="cd03089">
    <property type="entry name" value="PMM_PGM"/>
    <property type="match status" value="1"/>
</dbReference>
<proteinExistence type="inferred from homology"/>
<dbReference type="GO" id="GO:0004615">
    <property type="term" value="F:phosphomannomutase activity"/>
    <property type="evidence" value="ECO:0007669"/>
    <property type="project" value="TreeGrafter"/>
</dbReference>
<dbReference type="FunFam" id="3.40.120.10:FF:000010">
    <property type="entry name" value="phosphomannomutase/phosphoglucomutase isoform X1"/>
    <property type="match status" value="1"/>
</dbReference>
<dbReference type="Gene3D" id="3.40.120.10">
    <property type="entry name" value="Alpha-D-Glucose-1,6-Bisphosphate, subunit A, domain 3"/>
    <property type="match status" value="3"/>
</dbReference>
<feature type="domain" description="Alpha-D-phosphohexomutase alpha/beta/alpha" evidence="5">
    <location>
        <begin position="216"/>
        <end position="304"/>
    </location>
</feature>
<dbReference type="PANTHER" id="PTHR42946:SF1">
    <property type="entry name" value="PHOSPHOGLUCOMUTASE (ALPHA-D-GLUCOSE-1,6-BISPHOSPHATE-DEPENDENT)"/>
    <property type="match status" value="1"/>
</dbReference>
<dbReference type="InterPro" id="IPR005846">
    <property type="entry name" value="A-D-PHexomutase_a/b/a-III"/>
</dbReference>
<dbReference type="PRINTS" id="PR00509">
    <property type="entry name" value="PGMPMM"/>
</dbReference>